<dbReference type="AlphaFoldDB" id="A0A2W7I4M4"/>
<sequence>MELEYTTTEYSYKEVKLSFCNYDKPAISCFLDHIGKEKLSVLLRNAQIEFTPTKLSHFFFKFLNEKCYLYIIAPEGNFKIIEVDPFYIPRKNWQIYIAPLKMAAGDFNPILYANDVKKG</sequence>
<evidence type="ECO:0000313" key="2">
    <source>
        <dbReference type="Proteomes" id="UP000249542"/>
    </source>
</evidence>
<reference evidence="1 2" key="1">
    <citation type="submission" date="2018-06" db="EMBL/GenBank/DDBJ databases">
        <title>Genomic Encyclopedia of Archaeal and Bacterial Type Strains, Phase II (KMG-II): from individual species to whole genera.</title>
        <authorList>
            <person name="Goeker M."/>
        </authorList>
    </citation>
    <scope>NUCLEOTIDE SEQUENCE [LARGE SCALE GENOMIC DNA]</scope>
    <source>
        <strain evidence="1 2">DSM 15361</strain>
    </source>
</reference>
<gene>
    <name evidence="1" type="ORF">LX95_01315</name>
</gene>
<comment type="caution">
    <text evidence="1">The sequence shown here is derived from an EMBL/GenBank/DDBJ whole genome shotgun (WGS) entry which is preliminary data.</text>
</comment>
<protein>
    <submittedName>
        <fullName evidence="1">Uncharacterized protein</fullName>
    </submittedName>
</protein>
<evidence type="ECO:0000313" key="1">
    <source>
        <dbReference type="EMBL" id="PZW41634.1"/>
    </source>
</evidence>
<name>A0A2W7I4M4_9FLAO</name>
<keyword evidence="2" id="KW-1185">Reference proteome</keyword>
<organism evidence="1 2">
    <name type="scientific">Mesonia algae</name>
    <dbReference type="NCBI Taxonomy" id="213248"/>
    <lineage>
        <taxon>Bacteria</taxon>
        <taxon>Pseudomonadati</taxon>
        <taxon>Bacteroidota</taxon>
        <taxon>Flavobacteriia</taxon>
        <taxon>Flavobacteriales</taxon>
        <taxon>Flavobacteriaceae</taxon>
        <taxon>Mesonia</taxon>
    </lineage>
</organism>
<dbReference type="Proteomes" id="UP000249542">
    <property type="component" value="Unassembled WGS sequence"/>
</dbReference>
<dbReference type="RefSeq" id="WP_111540639.1">
    <property type="nucleotide sequence ID" value="NZ_QKYV01000003.1"/>
</dbReference>
<dbReference type="EMBL" id="QKYV01000003">
    <property type="protein sequence ID" value="PZW41634.1"/>
    <property type="molecule type" value="Genomic_DNA"/>
</dbReference>
<accession>A0A2W7I4M4</accession>
<proteinExistence type="predicted"/>